<accession>S8G3R7</accession>
<dbReference type="AlphaFoldDB" id="S8G3R7"/>
<dbReference type="Gene3D" id="3.60.15.10">
    <property type="entry name" value="Ribonuclease Z/Hydroxyacylglutathione hydrolase-like"/>
    <property type="match status" value="1"/>
</dbReference>
<dbReference type="EMBL" id="KE504125">
    <property type="protein sequence ID" value="EPT04920.1"/>
    <property type="molecule type" value="Genomic_DNA"/>
</dbReference>
<dbReference type="GO" id="GO:0006749">
    <property type="term" value="P:glutathione metabolic process"/>
    <property type="evidence" value="ECO:0007669"/>
    <property type="project" value="InterPro"/>
</dbReference>
<dbReference type="InParanoid" id="S8G3R7"/>
<proteinExistence type="predicted"/>
<dbReference type="InterPro" id="IPR051682">
    <property type="entry name" value="Mito_Persulfide_Diox"/>
</dbReference>
<keyword evidence="4" id="KW-1185">Reference proteome</keyword>
<gene>
    <name evidence="3" type="ORF">FOMPIDRAFT_1057714</name>
</gene>
<dbReference type="InterPro" id="IPR001279">
    <property type="entry name" value="Metallo-B-lactamas"/>
</dbReference>
<dbReference type="HOGENOM" id="CLU_030571_6_1_1"/>
<dbReference type="SUPFAM" id="SSF56281">
    <property type="entry name" value="Metallo-hydrolase/oxidoreductase"/>
    <property type="match status" value="1"/>
</dbReference>
<dbReference type="STRING" id="743788.S8G3R7"/>
<sequence length="336" mass="36914">MSEDCLKLGRETVEVRLSVASTASVQASSTAKVPPAEPWKRHISPDAATPTVYTFFEKATSTWQYVVVDPHTREAVVVDPVLDYDANAGAVTTQTADGLLAFVELEGLKVRRVLETHAHADHLTAAQYIKQQLGGDIPVCIGRRIEQVQKTFAPVYGLDDPAAFEKTFDCYFDDDQEFKLGQLSCSVMHLPGHTPDHVGYLIGKAVFTGDSIFNPDVGTARADFPGGNAEDLYASMQRLLALPADYRLFVGHDYPQDRDQTCWSSVADQRAANKHLKLGADKAAFIAWRKQRDAVLGAPRLLHPSLQVNIRAGRLPPPDAQGRVFFRIPITSSVDL</sequence>
<protein>
    <recommendedName>
        <fullName evidence="2">Metallo-beta-lactamase domain-containing protein</fullName>
    </recommendedName>
</protein>
<dbReference type="PANTHER" id="PTHR43084">
    <property type="entry name" value="PERSULFIDE DIOXYGENASE ETHE1"/>
    <property type="match status" value="1"/>
</dbReference>
<dbReference type="GO" id="GO:0046872">
    <property type="term" value="F:metal ion binding"/>
    <property type="evidence" value="ECO:0007669"/>
    <property type="project" value="UniProtKB-KW"/>
</dbReference>
<dbReference type="SMART" id="SM00849">
    <property type="entry name" value="Lactamase_B"/>
    <property type="match status" value="1"/>
</dbReference>
<dbReference type="Proteomes" id="UP000015241">
    <property type="component" value="Unassembled WGS sequence"/>
</dbReference>
<dbReference type="GO" id="GO:0070813">
    <property type="term" value="P:hydrogen sulfide metabolic process"/>
    <property type="evidence" value="ECO:0007669"/>
    <property type="project" value="TreeGrafter"/>
</dbReference>
<dbReference type="Pfam" id="PF00753">
    <property type="entry name" value="Lactamase_B"/>
    <property type="match status" value="1"/>
</dbReference>
<dbReference type="CDD" id="cd07724">
    <property type="entry name" value="POD-like_MBL-fold"/>
    <property type="match status" value="1"/>
</dbReference>
<dbReference type="InterPro" id="IPR036866">
    <property type="entry name" value="RibonucZ/Hydroxyglut_hydro"/>
</dbReference>
<feature type="domain" description="Metallo-beta-lactamase" evidence="2">
    <location>
        <begin position="61"/>
        <end position="252"/>
    </location>
</feature>
<evidence type="ECO:0000313" key="4">
    <source>
        <dbReference type="Proteomes" id="UP000015241"/>
    </source>
</evidence>
<name>S8G3R7_FOMSC</name>
<evidence type="ECO:0000256" key="1">
    <source>
        <dbReference type="ARBA" id="ARBA00022723"/>
    </source>
</evidence>
<reference evidence="3 4" key="1">
    <citation type="journal article" date="2012" name="Science">
        <title>The Paleozoic origin of enzymatic lignin decomposition reconstructed from 31 fungal genomes.</title>
        <authorList>
            <person name="Floudas D."/>
            <person name="Binder M."/>
            <person name="Riley R."/>
            <person name="Barry K."/>
            <person name="Blanchette R.A."/>
            <person name="Henrissat B."/>
            <person name="Martinez A.T."/>
            <person name="Otillar R."/>
            <person name="Spatafora J.W."/>
            <person name="Yadav J.S."/>
            <person name="Aerts A."/>
            <person name="Benoit I."/>
            <person name="Boyd A."/>
            <person name="Carlson A."/>
            <person name="Copeland A."/>
            <person name="Coutinho P.M."/>
            <person name="de Vries R.P."/>
            <person name="Ferreira P."/>
            <person name="Findley K."/>
            <person name="Foster B."/>
            <person name="Gaskell J."/>
            <person name="Glotzer D."/>
            <person name="Gorecki P."/>
            <person name="Heitman J."/>
            <person name="Hesse C."/>
            <person name="Hori C."/>
            <person name="Igarashi K."/>
            <person name="Jurgens J.A."/>
            <person name="Kallen N."/>
            <person name="Kersten P."/>
            <person name="Kohler A."/>
            <person name="Kuees U."/>
            <person name="Kumar T.K.A."/>
            <person name="Kuo A."/>
            <person name="LaButti K."/>
            <person name="Larrondo L.F."/>
            <person name="Lindquist E."/>
            <person name="Ling A."/>
            <person name="Lombard V."/>
            <person name="Lucas S."/>
            <person name="Lundell T."/>
            <person name="Martin R."/>
            <person name="McLaughlin D.J."/>
            <person name="Morgenstern I."/>
            <person name="Morin E."/>
            <person name="Murat C."/>
            <person name="Nagy L.G."/>
            <person name="Nolan M."/>
            <person name="Ohm R.A."/>
            <person name="Patyshakuliyeva A."/>
            <person name="Rokas A."/>
            <person name="Ruiz-Duenas F.J."/>
            <person name="Sabat G."/>
            <person name="Salamov A."/>
            <person name="Samejima M."/>
            <person name="Schmutz J."/>
            <person name="Slot J.C."/>
            <person name="St John F."/>
            <person name="Stenlid J."/>
            <person name="Sun H."/>
            <person name="Sun S."/>
            <person name="Syed K."/>
            <person name="Tsang A."/>
            <person name="Wiebenga A."/>
            <person name="Young D."/>
            <person name="Pisabarro A."/>
            <person name="Eastwood D.C."/>
            <person name="Martin F."/>
            <person name="Cullen D."/>
            <person name="Grigoriev I.V."/>
            <person name="Hibbett D.S."/>
        </authorList>
    </citation>
    <scope>NUCLEOTIDE SEQUENCE</scope>
    <source>
        <strain evidence="4">FP-58527</strain>
    </source>
</reference>
<dbReference type="GO" id="GO:0050313">
    <property type="term" value="F:sulfur dioxygenase activity"/>
    <property type="evidence" value="ECO:0007669"/>
    <property type="project" value="InterPro"/>
</dbReference>
<keyword evidence="1" id="KW-0479">Metal-binding</keyword>
<evidence type="ECO:0000259" key="2">
    <source>
        <dbReference type="SMART" id="SM00849"/>
    </source>
</evidence>
<dbReference type="eggNOG" id="KOG0814">
    <property type="taxonomic scope" value="Eukaryota"/>
</dbReference>
<dbReference type="OrthoDB" id="449487at2759"/>
<dbReference type="InterPro" id="IPR044528">
    <property type="entry name" value="POD-like_MBL-fold"/>
</dbReference>
<dbReference type="PANTHER" id="PTHR43084:SF1">
    <property type="entry name" value="PERSULFIDE DIOXYGENASE ETHE1, MITOCHONDRIAL"/>
    <property type="match status" value="1"/>
</dbReference>
<organism evidence="3 4">
    <name type="scientific">Fomitopsis schrenkii</name>
    <name type="common">Brown rot fungus</name>
    <dbReference type="NCBI Taxonomy" id="2126942"/>
    <lineage>
        <taxon>Eukaryota</taxon>
        <taxon>Fungi</taxon>
        <taxon>Dikarya</taxon>
        <taxon>Basidiomycota</taxon>
        <taxon>Agaricomycotina</taxon>
        <taxon>Agaricomycetes</taxon>
        <taxon>Polyporales</taxon>
        <taxon>Fomitopsis</taxon>
    </lineage>
</organism>
<evidence type="ECO:0000313" key="3">
    <source>
        <dbReference type="EMBL" id="EPT04920.1"/>
    </source>
</evidence>